<proteinExistence type="predicted"/>
<evidence type="ECO:0000259" key="1">
    <source>
        <dbReference type="Pfam" id="PF07589"/>
    </source>
</evidence>
<keyword evidence="3" id="KW-1185">Reference proteome</keyword>
<dbReference type="InterPro" id="IPR013424">
    <property type="entry name" value="Ice-binding_C"/>
</dbReference>
<feature type="domain" description="Ice-binding protein C-terminal" evidence="1">
    <location>
        <begin position="154"/>
        <end position="178"/>
    </location>
</feature>
<dbReference type="RefSeq" id="WP_167073230.1">
    <property type="nucleotide sequence ID" value="NZ_JAAOZC010000004.1"/>
</dbReference>
<dbReference type="NCBIfam" id="TIGR02595">
    <property type="entry name" value="PEP_CTERM"/>
    <property type="match status" value="1"/>
</dbReference>
<evidence type="ECO:0000313" key="2">
    <source>
        <dbReference type="EMBL" id="NIJ08399.1"/>
    </source>
</evidence>
<dbReference type="NCBIfam" id="NF035944">
    <property type="entry name" value="PEPxxWA-CTERM"/>
    <property type="match status" value="1"/>
</dbReference>
<reference evidence="2 3" key="1">
    <citation type="submission" date="2020-03" db="EMBL/GenBank/DDBJ databases">
        <title>Genomic Encyclopedia of Type Strains, Phase III (KMG-III): the genomes of soil and plant-associated and newly described type strains.</title>
        <authorList>
            <person name="Whitman W."/>
        </authorList>
    </citation>
    <scope>NUCLEOTIDE SEQUENCE [LARGE SCALE GENOMIC DNA]</scope>
    <source>
        <strain evidence="2 3">CECT 8804</strain>
    </source>
</reference>
<dbReference type="EMBL" id="JAAOZC010000004">
    <property type="protein sequence ID" value="NIJ08399.1"/>
    <property type="molecule type" value="Genomic_DNA"/>
</dbReference>
<name>A0ABX0TUL2_9SPHN</name>
<dbReference type="Proteomes" id="UP000727456">
    <property type="component" value="Unassembled WGS sequence"/>
</dbReference>
<evidence type="ECO:0000313" key="3">
    <source>
        <dbReference type="Proteomes" id="UP000727456"/>
    </source>
</evidence>
<dbReference type="Pfam" id="PF07589">
    <property type="entry name" value="PEP-CTERM"/>
    <property type="match status" value="1"/>
</dbReference>
<comment type="caution">
    <text evidence="2">The sequence shown here is derived from an EMBL/GenBank/DDBJ whole genome shotgun (WGS) entry which is preliminary data.</text>
</comment>
<sequence>MAAQIANGTVSFVDLGQPDVNYTVDPSTVTFSNGTFQVNGIGGFAGAKNGTGSLSGTLAFSATEGTTLNESLSNFFTFSDGAGANFLFSVDSVLTKAYSIAANSQSFSLYLLGSTVNPTQGLTATPTSLTVSFNQTGSSGYSASGTLAVPPASAVPEPASWAMMVGGFGLLGATLRRKRSNALVSFS</sequence>
<gene>
    <name evidence="2" type="ORF">FHS31_002016</name>
</gene>
<accession>A0ABX0TUL2</accession>
<organism evidence="2 3">
    <name type="scientific">Sphingomonas vulcanisoli</name>
    <dbReference type="NCBI Taxonomy" id="1658060"/>
    <lineage>
        <taxon>Bacteria</taxon>
        <taxon>Pseudomonadati</taxon>
        <taxon>Pseudomonadota</taxon>
        <taxon>Alphaproteobacteria</taxon>
        <taxon>Sphingomonadales</taxon>
        <taxon>Sphingomonadaceae</taxon>
        <taxon>Sphingomonas</taxon>
    </lineage>
</organism>
<protein>
    <recommendedName>
        <fullName evidence="1">Ice-binding protein C-terminal domain-containing protein</fullName>
    </recommendedName>
</protein>